<feature type="transmembrane region" description="Helical" evidence="1">
    <location>
        <begin position="28"/>
        <end position="49"/>
    </location>
</feature>
<keyword evidence="1" id="KW-0472">Membrane</keyword>
<accession>A0A518HJ53</accession>
<keyword evidence="1" id="KW-0812">Transmembrane</keyword>
<sequence length="278" mass="31161">MISDRPKDAETLQSRPAEGRGLNRPIKIALVLSPFLLYVATLLIWGFSGVTEFVGQLDDELGVLIHAVPVIWVLFTPLFLVPGAFARPKKPIVDHYQAELADRHSPGEVSMATGAHNSRRFDVRGVDERVVLTGMMTATYIPATIRLDAGDDHYEVAWDRVSESDSFFSADRYGVELRVYRRDANTDRDDGLLMQYARSSSHSDPHLITFPDAADLWLKPNPPCAFPKRYDMVVDDDVIGQIVMPGKFLFCGVMVATSHYRSNVRALLAALCYQMMRN</sequence>
<dbReference type="Proteomes" id="UP000319004">
    <property type="component" value="Chromosome"/>
</dbReference>
<feature type="transmembrane region" description="Helical" evidence="1">
    <location>
        <begin position="61"/>
        <end position="81"/>
    </location>
</feature>
<keyword evidence="1" id="KW-1133">Transmembrane helix</keyword>
<dbReference type="AlphaFoldDB" id="A0A518HJ53"/>
<evidence type="ECO:0000313" key="3">
    <source>
        <dbReference type="Proteomes" id="UP000319004"/>
    </source>
</evidence>
<reference evidence="2 3" key="1">
    <citation type="submission" date="2019-03" db="EMBL/GenBank/DDBJ databases">
        <title>Deep-cultivation of Planctomycetes and their phenomic and genomic characterization uncovers novel biology.</title>
        <authorList>
            <person name="Wiegand S."/>
            <person name="Jogler M."/>
            <person name="Boedeker C."/>
            <person name="Pinto D."/>
            <person name="Vollmers J."/>
            <person name="Rivas-Marin E."/>
            <person name="Kohn T."/>
            <person name="Peeters S.H."/>
            <person name="Heuer A."/>
            <person name="Rast P."/>
            <person name="Oberbeckmann S."/>
            <person name="Bunk B."/>
            <person name="Jeske O."/>
            <person name="Meyerdierks A."/>
            <person name="Storesund J.E."/>
            <person name="Kallscheuer N."/>
            <person name="Luecker S."/>
            <person name="Lage O.M."/>
            <person name="Pohl T."/>
            <person name="Merkel B.J."/>
            <person name="Hornburger P."/>
            <person name="Mueller R.-W."/>
            <person name="Bruemmer F."/>
            <person name="Labrenz M."/>
            <person name="Spormann A.M."/>
            <person name="Op den Camp H."/>
            <person name="Overmann J."/>
            <person name="Amann R."/>
            <person name="Jetten M.S.M."/>
            <person name="Mascher T."/>
            <person name="Medema M.H."/>
            <person name="Devos D.P."/>
            <person name="Kaster A.-K."/>
            <person name="Ovreas L."/>
            <person name="Rohde M."/>
            <person name="Galperin M.Y."/>
            <person name="Jogler C."/>
        </authorList>
    </citation>
    <scope>NUCLEOTIDE SEQUENCE [LARGE SCALE GENOMIC DNA]</scope>
    <source>
        <strain evidence="2 3">Enr13</strain>
    </source>
</reference>
<evidence type="ECO:0000313" key="2">
    <source>
        <dbReference type="EMBL" id="QDV40843.1"/>
    </source>
</evidence>
<gene>
    <name evidence="2" type="ORF">Enr13x_06790</name>
</gene>
<proteinExistence type="predicted"/>
<keyword evidence="3" id="KW-1185">Reference proteome</keyword>
<evidence type="ECO:0000256" key="1">
    <source>
        <dbReference type="SAM" id="Phobius"/>
    </source>
</evidence>
<dbReference type="EMBL" id="CP037423">
    <property type="protein sequence ID" value="QDV40843.1"/>
    <property type="molecule type" value="Genomic_DNA"/>
</dbReference>
<name>A0A518HJ53_9BACT</name>
<protein>
    <submittedName>
        <fullName evidence="2">Uncharacterized protein</fullName>
    </submittedName>
</protein>
<organism evidence="2 3">
    <name type="scientific">Stieleria neptunia</name>
    <dbReference type="NCBI Taxonomy" id="2527979"/>
    <lineage>
        <taxon>Bacteria</taxon>
        <taxon>Pseudomonadati</taxon>
        <taxon>Planctomycetota</taxon>
        <taxon>Planctomycetia</taxon>
        <taxon>Pirellulales</taxon>
        <taxon>Pirellulaceae</taxon>
        <taxon>Stieleria</taxon>
    </lineage>
</organism>
<dbReference type="KEGG" id="snep:Enr13x_06790"/>